<evidence type="ECO:0000256" key="3">
    <source>
        <dbReference type="ARBA" id="ARBA00022840"/>
    </source>
</evidence>
<dbReference type="GO" id="GO:0005886">
    <property type="term" value="C:plasma membrane"/>
    <property type="evidence" value="ECO:0007669"/>
    <property type="project" value="TreeGrafter"/>
</dbReference>
<evidence type="ECO:0000256" key="2">
    <source>
        <dbReference type="ARBA" id="ARBA00022741"/>
    </source>
</evidence>
<dbReference type="KEGG" id="ypi:YpsIP31758_B0017"/>
<dbReference type="EMBL" id="CP000719">
    <property type="protein sequence ID" value="ABS45677.1"/>
    <property type="molecule type" value="Genomic_DNA"/>
</dbReference>
<dbReference type="Proteomes" id="UP000002412">
    <property type="component" value="Plasmid p_153kb"/>
</dbReference>
<reference evidence="5 6" key="1">
    <citation type="journal article" date="2007" name="PLoS Genet.">
        <title>The complete genome sequence of Yersinia pseudotuberculosis IP31758, the causative agent of Far East scarlet-like fever.</title>
        <authorList>
            <person name="Eppinger M."/>
            <person name="Rosovitz M.J."/>
            <person name="Fricke W.F."/>
            <person name="Rasko D.A."/>
            <person name="Kokorina G."/>
            <person name="Fayolle C."/>
            <person name="Lindler L.E."/>
            <person name="Carniel E."/>
            <person name="Ravel J."/>
        </authorList>
    </citation>
    <scope>NUCLEOTIDE SEQUENCE [LARGE SCALE GENOMIC DNA]</scope>
    <source>
        <strain evidence="5 6">IP 31758</strain>
        <plasmid evidence="6">Plasmid plasmid_153kb</plasmid>
    </source>
</reference>
<organism evidence="5 6">
    <name type="scientific">Yersinia pseudotuberculosis serotype O:1b (strain IP 31758)</name>
    <dbReference type="NCBI Taxonomy" id="349747"/>
    <lineage>
        <taxon>Bacteria</taxon>
        <taxon>Pseudomonadati</taxon>
        <taxon>Pseudomonadota</taxon>
        <taxon>Gammaproteobacteria</taxon>
        <taxon>Enterobacterales</taxon>
        <taxon>Yersiniaceae</taxon>
        <taxon>Yersinia</taxon>
    </lineage>
</organism>
<dbReference type="GO" id="GO:0016887">
    <property type="term" value="F:ATP hydrolysis activity"/>
    <property type="evidence" value="ECO:0007669"/>
    <property type="project" value="TreeGrafter"/>
</dbReference>
<dbReference type="Gene3D" id="3.40.50.300">
    <property type="entry name" value="P-loop containing nucleotide triphosphate hydrolases"/>
    <property type="match status" value="1"/>
</dbReference>
<name>A0A0U1QTG8_YERP3</name>
<keyword evidence="5" id="KW-0614">Plasmid</keyword>
<gene>
    <name evidence="5" type="ordered locus">YpsIP31758_B0017</name>
</gene>
<dbReference type="RefSeq" id="WP_011988521.1">
    <property type="nucleotide sequence ID" value="NC_009705.1"/>
</dbReference>
<dbReference type="Gene3D" id="3.30.450.90">
    <property type="match status" value="1"/>
</dbReference>
<dbReference type="AlphaFoldDB" id="A0A0U1QTG8"/>
<dbReference type="PANTHER" id="PTHR30258:SF1">
    <property type="entry name" value="PROTEIN TRANSPORT PROTEIN HOFB HOMOLOG"/>
    <property type="match status" value="1"/>
</dbReference>
<sequence length="499" mass="55366">MLATAIKESKFYLPETDDRRNLFGLSSNESVLYVVHGKETNDFTLSFIERLNIEGSVFEIKPIQLDELREYYEKNSGAANDNESDKRDSVNQKKIIELIKKAVSLESSDIHIIKMESIALIKFRVNGDLFIFDKDTPQNAQDMFGSIYRTMCDVAETDLKENEKQDGRLAKKFVKQCGLRGARVSTTPTDEGKLLVIRLLIDRSKTNITLSQLGYSDEHITDLIKLHKSKSGIVVLSGITGSGKSTTLDCILSMIIKDTEGTKHVFTIEHPPETSAEGVIRTPILPESDSELDVSRAWTRGISSAMRLDPDVMGIGEVRDSASAKAAFRAAMTGHLVITTVHANDSIAILDRLDDEGVQSSILCNHKLVIGLINQSLAKVLCSACKIPFIGNEKSVPQDVLARIYKIKSLNLNSIFLRGAGCGCCNNTGITGRTVIAEVLLPNKEFMKKFKEGGYVSARSYWLDNMNAITKYDHLIRKINEGIIDPILAERDVCLLDDE</sequence>
<keyword evidence="3" id="KW-0067">ATP-binding</keyword>
<comment type="similarity">
    <text evidence="1">Belongs to the GSP E family.</text>
</comment>
<dbReference type="Pfam" id="PF00437">
    <property type="entry name" value="T2SSE"/>
    <property type="match status" value="1"/>
</dbReference>
<keyword evidence="2" id="KW-0547">Nucleotide-binding</keyword>
<geneLocation type="plasmid" evidence="6">
    <name>plasmid_153kb</name>
</geneLocation>
<dbReference type="GO" id="GO:0005524">
    <property type="term" value="F:ATP binding"/>
    <property type="evidence" value="ECO:0007669"/>
    <property type="project" value="UniProtKB-KW"/>
</dbReference>
<evidence type="ECO:0000313" key="6">
    <source>
        <dbReference type="Proteomes" id="UP000002412"/>
    </source>
</evidence>
<dbReference type="InterPro" id="IPR027417">
    <property type="entry name" value="P-loop_NTPase"/>
</dbReference>
<dbReference type="HOGENOM" id="CLU_013446_2_3_6"/>
<evidence type="ECO:0000313" key="5">
    <source>
        <dbReference type="EMBL" id="ABS45677.1"/>
    </source>
</evidence>
<dbReference type="InterPro" id="IPR001482">
    <property type="entry name" value="T2SS/T4SS_dom"/>
</dbReference>
<accession>A0A0U1QTG8</accession>
<protein>
    <submittedName>
        <fullName evidence="5">Type IV pilus biosynthesis protein PilQ</fullName>
    </submittedName>
</protein>
<evidence type="ECO:0000259" key="4">
    <source>
        <dbReference type="Pfam" id="PF00437"/>
    </source>
</evidence>
<dbReference type="PANTHER" id="PTHR30258">
    <property type="entry name" value="TYPE II SECRETION SYSTEM PROTEIN GSPE-RELATED"/>
    <property type="match status" value="1"/>
</dbReference>
<proteinExistence type="inferred from homology"/>
<dbReference type="SUPFAM" id="SSF52540">
    <property type="entry name" value="P-loop containing nucleoside triphosphate hydrolases"/>
    <property type="match status" value="1"/>
</dbReference>
<feature type="domain" description="Bacterial type II secretion system protein E" evidence="4">
    <location>
        <begin position="91"/>
        <end position="453"/>
    </location>
</feature>
<evidence type="ECO:0000256" key="1">
    <source>
        <dbReference type="ARBA" id="ARBA00006611"/>
    </source>
</evidence>